<evidence type="ECO:0000256" key="1">
    <source>
        <dbReference type="SAM" id="Phobius"/>
    </source>
</evidence>
<sequence>MTTEAVRLGSMEQKMAVIEHRLSELEDRHETVPTRVTKLEQGFEHMAGQLSELNAGQQTLTVAVNDISSKVGRLLTILTLVGTVMQMVVPTLLRVWFP</sequence>
<dbReference type="AlphaFoldDB" id="A0A0D0P7Q1"/>
<dbReference type="EMBL" id="JXNZ01000164">
    <property type="protein sequence ID" value="KIQ58199.1"/>
    <property type="molecule type" value="Genomic_DNA"/>
</dbReference>
<dbReference type="OrthoDB" id="6900196at2"/>
<dbReference type="Gene3D" id="1.20.5.340">
    <property type="match status" value="1"/>
</dbReference>
<keyword evidence="1" id="KW-0812">Transmembrane</keyword>
<dbReference type="Proteomes" id="UP000032101">
    <property type="component" value="Unassembled WGS sequence"/>
</dbReference>
<keyword evidence="1" id="KW-1133">Transmembrane helix</keyword>
<name>A0A0D0P7Q1_PSEFL</name>
<dbReference type="PATRIC" id="fig|294.124.peg.3518"/>
<proteinExistence type="predicted"/>
<organism evidence="2 3">
    <name type="scientific">Pseudomonas fluorescens</name>
    <dbReference type="NCBI Taxonomy" id="294"/>
    <lineage>
        <taxon>Bacteria</taxon>
        <taxon>Pseudomonadati</taxon>
        <taxon>Pseudomonadota</taxon>
        <taxon>Gammaproteobacteria</taxon>
        <taxon>Pseudomonadales</taxon>
        <taxon>Pseudomonadaceae</taxon>
        <taxon>Pseudomonas</taxon>
    </lineage>
</organism>
<accession>A0A0D0P7Q1</accession>
<dbReference type="RefSeq" id="WP_042730973.1">
    <property type="nucleotide sequence ID" value="NZ_JXNZ01000164.1"/>
</dbReference>
<evidence type="ECO:0000313" key="3">
    <source>
        <dbReference type="Proteomes" id="UP000032101"/>
    </source>
</evidence>
<comment type="caution">
    <text evidence="2">The sequence shown here is derived from an EMBL/GenBank/DDBJ whole genome shotgun (WGS) entry which is preliminary data.</text>
</comment>
<protein>
    <submittedName>
        <fullName evidence="2">Uncharacterized protein</fullName>
    </submittedName>
</protein>
<gene>
    <name evidence="2" type="ORF">RL74_17050</name>
</gene>
<feature type="transmembrane region" description="Helical" evidence="1">
    <location>
        <begin position="74"/>
        <end position="97"/>
    </location>
</feature>
<evidence type="ECO:0000313" key="2">
    <source>
        <dbReference type="EMBL" id="KIQ58199.1"/>
    </source>
</evidence>
<keyword evidence="1" id="KW-0472">Membrane</keyword>
<reference evidence="2 3" key="1">
    <citation type="submission" date="2015-01" db="EMBL/GenBank/DDBJ databases">
        <title>Draft Genome Sequence of the Biocontrol and Plant Growth-Promoting Rhizobacteria (PGPR) Pseudomonas fluorescens UM270.</title>
        <authorList>
            <person name="Hernandez-Salmeron J.E."/>
            <person name="Santoyo G."/>
            <person name="Moreno-Hagelsieb G."/>
            <person name="Hernandez-Leon R."/>
        </authorList>
    </citation>
    <scope>NUCLEOTIDE SEQUENCE [LARGE SCALE GENOMIC DNA]</scope>
    <source>
        <strain evidence="2 3">UM270</strain>
    </source>
</reference>